<dbReference type="CDD" id="cd00174">
    <property type="entry name" value="SH3"/>
    <property type="match status" value="1"/>
</dbReference>
<feature type="compositionally biased region" description="Polar residues" evidence="9">
    <location>
        <begin position="571"/>
        <end position="584"/>
    </location>
</feature>
<dbReference type="InterPro" id="IPR001452">
    <property type="entry name" value="SH3_domain"/>
</dbReference>
<evidence type="ECO:0000256" key="4">
    <source>
        <dbReference type="ARBA" id="ARBA00022553"/>
    </source>
</evidence>
<dbReference type="SMART" id="SM00326">
    <property type="entry name" value="SH3"/>
    <property type="match status" value="1"/>
</dbReference>
<feature type="compositionally biased region" description="Low complexity" evidence="9">
    <location>
        <begin position="766"/>
        <end position="775"/>
    </location>
</feature>
<dbReference type="OMA" id="ETTVRWN"/>
<dbReference type="Pfam" id="PF00611">
    <property type="entry name" value="FCH"/>
    <property type="match status" value="1"/>
</dbReference>
<dbReference type="InterPro" id="IPR001060">
    <property type="entry name" value="FCH_dom"/>
</dbReference>
<dbReference type="SMART" id="SM00055">
    <property type="entry name" value="FCH"/>
    <property type="match status" value="1"/>
</dbReference>
<dbReference type="FunFam" id="1.20.1270.60:FF:000045">
    <property type="entry name" value="Cell division control protein"/>
    <property type="match status" value="1"/>
</dbReference>
<evidence type="ECO:0000256" key="9">
    <source>
        <dbReference type="SAM" id="MobiDB-lite"/>
    </source>
</evidence>
<dbReference type="InterPro" id="IPR036028">
    <property type="entry name" value="SH3-like_dom_sf"/>
</dbReference>
<evidence type="ECO:0000313" key="12">
    <source>
        <dbReference type="EMBL" id="ELU42051.1"/>
    </source>
</evidence>
<feature type="region of interest" description="Disordered" evidence="9">
    <location>
        <begin position="1244"/>
        <end position="1276"/>
    </location>
</feature>
<feature type="compositionally biased region" description="Polar residues" evidence="9">
    <location>
        <begin position="477"/>
        <end position="496"/>
    </location>
</feature>
<dbReference type="PROSITE" id="PS50002">
    <property type="entry name" value="SH3"/>
    <property type="match status" value="1"/>
</dbReference>
<feature type="compositionally biased region" description="Polar residues" evidence="9">
    <location>
        <begin position="674"/>
        <end position="691"/>
    </location>
</feature>
<dbReference type="PANTHER" id="PTHR23065:SF7">
    <property type="entry name" value="NOSTRIN, ISOFORM H"/>
    <property type="match status" value="1"/>
</dbReference>
<comment type="caution">
    <text evidence="12">The sequence shown here is derived from an EMBL/GenBank/DDBJ whole genome shotgun (WGS) entry which is preliminary data.</text>
</comment>
<feature type="compositionally biased region" description="Low complexity" evidence="9">
    <location>
        <begin position="850"/>
        <end position="893"/>
    </location>
</feature>
<keyword evidence="13" id="KW-1185">Reference proteome</keyword>
<dbReference type="GO" id="GO:0030036">
    <property type="term" value="P:actin cytoskeleton organization"/>
    <property type="evidence" value="ECO:0007669"/>
    <property type="project" value="UniProtKB-ARBA"/>
</dbReference>
<keyword evidence="3" id="KW-0963">Cytoplasm</keyword>
<evidence type="ECO:0000256" key="6">
    <source>
        <dbReference type="PROSITE-ProRule" id="PRU00182"/>
    </source>
</evidence>
<feature type="compositionally biased region" description="Pro residues" evidence="9">
    <location>
        <begin position="776"/>
        <end position="785"/>
    </location>
</feature>
<dbReference type="SUPFAM" id="SSF103657">
    <property type="entry name" value="BAR/IMD domain-like"/>
    <property type="match status" value="1"/>
</dbReference>
<name>L8WV99_THACA</name>
<dbReference type="STRING" id="983506.L8WV99"/>
<keyword evidence="6" id="KW-0694">RNA-binding</keyword>
<dbReference type="Pfam" id="PF00018">
    <property type="entry name" value="SH3_1"/>
    <property type="match status" value="1"/>
</dbReference>
<dbReference type="EMBL" id="AFRT01000939">
    <property type="protein sequence ID" value="ELU42051.1"/>
    <property type="molecule type" value="Genomic_DNA"/>
</dbReference>
<dbReference type="HOGENOM" id="CLU_004415_0_0_1"/>
<feature type="compositionally biased region" description="Low complexity" evidence="9">
    <location>
        <begin position="590"/>
        <end position="604"/>
    </location>
</feature>
<feature type="region of interest" description="Disordered" evidence="9">
    <location>
        <begin position="1390"/>
        <end position="1414"/>
    </location>
</feature>
<keyword evidence="2 7" id="KW-0728">SH3 domain</keyword>
<reference evidence="12 13" key="1">
    <citation type="journal article" date="2013" name="Nat. Commun.">
        <title>The evolution and pathogenic mechanisms of the rice sheath blight pathogen.</title>
        <authorList>
            <person name="Zheng A."/>
            <person name="Lin R."/>
            <person name="Xu L."/>
            <person name="Qin P."/>
            <person name="Tang C."/>
            <person name="Ai P."/>
            <person name="Zhang D."/>
            <person name="Liu Y."/>
            <person name="Sun Z."/>
            <person name="Feng H."/>
            <person name="Wang Y."/>
            <person name="Chen Y."/>
            <person name="Liang X."/>
            <person name="Fu R."/>
            <person name="Li Q."/>
            <person name="Zhang J."/>
            <person name="Yu X."/>
            <person name="Xie Z."/>
            <person name="Ding L."/>
            <person name="Guan P."/>
            <person name="Tang J."/>
            <person name="Liang Y."/>
            <person name="Wang S."/>
            <person name="Deng Q."/>
            <person name="Li S."/>
            <person name="Zhu J."/>
            <person name="Wang L."/>
            <person name="Liu H."/>
            <person name="Li P."/>
        </authorList>
    </citation>
    <scope>NUCLEOTIDE SEQUENCE [LARGE SCALE GENOMIC DNA]</scope>
    <source>
        <strain evidence="13">AG-1 IA</strain>
    </source>
</reference>
<accession>L8WV99</accession>
<feature type="region of interest" description="Disordered" evidence="9">
    <location>
        <begin position="1"/>
        <end position="22"/>
    </location>
</feature>
<dbReference type="OrthoDB" id="19092at2759"/>
<evidence type="ECO:0000256" key="8">
    <source>
        <dbReference type="PROSITE-ProRule" id="PRU01077"/>
    </source>
</evidence>
<evidence type="ECO:0000256" key="7">
    <source>
        <dbReference type="PROSITE-ProRule" id="PRU00192"/>
    </source>
</evidence>
<feature type="compositionally biased region" description="Polar residues" evidence="9">
    <location>
        <begin position="723"/>
        <end position="737"/>
    </location>
</feature>
<feature type="region of interest" description="Disordered" evidence="9">
    <location>
        <begin position="301"/>
        <end position="929"/>
    </location>
</feature>
<evidence type="ECO:0000256" key="3">
    <source>
        <dbReference type="ARBA" id="ARBA00022490"/>
    </source>
</evidence>
<dbReference type="GO" id="GO:0009898">
    <property type="term" value="C:cytoplasmic side of plasma membrane"/>
    <property type="evidence" value="ECO:0007669"/>
    <property type="project" value="TreeGrafter"/>
</dbReference>
<protein>
    <submittedName>
        <fullName evidence="12">SH3 domain-containing protein</fullName>
    </submittedName>
</protein>
<sequence length="1482" mass="162883">MSTRRPASTTSLSRYARPDSPDESDRALDFCNSFWGPNDVGVDVLFARMRGAVRTAEEILSRALIEEDYAKRLAKLAKTALGRDEIGELRNSFDAVRLETDRQANSHMELSQQIRRDLEQPIADFIARQAAFKKSVQGPVEKLYKTKQTQENHVNRTREKYESDCIKINAFTGQSALVQGRELDKLHLKLEKLQETVKINEREFGNFVRALSDTTRKWDGEWKTFCDQCQDLEDERIEFMKDNMWNYANSISTVCVSDDESCEKIRIALESIDIEREIEYFVRHYGTGHDIPNPPQVISYQGHDGTPYRQTTRPADFVRNSSRPMPVRSAPPPPPEVEEEVGPGNAGVGAGGRRGRAESISAGDGRASRATSRVRRDSMASQAAVSMNGHGPPPSQTPQPGTTGRSSTAPTPAPHAHAMQPPPHAGSVPLPGMANSAAFRQVKPQQTQQGMPPGIPAQERTQLRIGSNAYDVDPNADPQNVSHMGTKSAHSISRPPTSVGDAADPLAQQLENLRNGGPTRNPTRRGTTETPGPPYSPTQNRQGHPGATPSRAGSALQAPPGAFTAAEHAKAQNQALNRDYQSSADRIVGAHPSSRPVSPAAASPTAEFMRPRGQSFGGGQTPGPVEDIHSRYGQALPNERRLSRAGSHIAPPAGQPPARSPSPAREGYAGIGTRRSTSPQPPQQSNRMSTPNIPPQHYSQQQQQPPQQQPPQSVHRNSGIFPPQQQQPSVGRATSPSPYGIALDASGQVTQDSMAEAYRQAYSQGQAPTPHQQMPPQQPQMPPPQQMHQQQYYGQQSGYGAPTPTPNHPQAGMYGSTASPAPPTSYGQAPAQQQQAPQRQHSVYQQYPNGQPQQSPYSPAPPSGGYYPGQQQQQAQYGQAAYVQPPQQQQHQPTSNAPPQQQQQPVMTRTPSPLPPQGNVQQQGAPPTGQYLDDGSGVLFYVRAMYNYTATIDEEFDFQEGDIIAVTSTPEDGWWHGVLLDDTRRVPGRTVFPSNFIDQHSVRTTFVSSLGTIALRVFWRVFGPKRKLHFYFNPRVIMSDGEEAKPPNPLAPNDLQDVVSKTSRKPGAEHFTPGLKRVPMYWHPYRTMRYALESGVVTVNGVVAKPGTIIKNGDRIENMVHRHEIPVTSTPVKILHRDDEHGFIVIDKPGSIVSLSPLRLDADVNSDASLYMPRADTSRIALSRSSNETSGASCSRATAVVRRSTDGLEYCAPRGQARQNNIQQAVLRPSIEYKCAALPTTYRTGPRGGKGGISVIPSEERQAPQPPTNSQFKLPDILPETSDKASMDRVAGALANIAIEQDTTPLPTPASRTPAPGTGTPLPRETGNDIGMSSPVPLSSEAVGIITRLRNEKDESEDWGRWRDVIFRAKKALNPVVEREWERIKEDGANANTSDRVKEMASFAEEQPQSEDKLPDEVAVAEDGSLYCTECYLPLRPDPKPESLYIFLHALRYTTSQWSFETEMPFWAHEGWIWSRPEETQS</sequence>
<feature type="compositionally biased region" description="Low complexity" evidence="9">
    <location>
        <begin position="514"/>
        <end position="530"/>
    </location>
</feature>
<dbReference type="Gene3D" id="1.20.1270.60">
    <property type="entry name" value="Arfaptin homology (AH) domain/BAR domain"/>
    <property type="match status" value="1"/>
</dbReference>
<gene>
    <name evidence="12" type="ORF">AG1IA_03917</name>
</gene>
<feature type="compositionally biased region" description="Polar residues" evidence="9">
    <location>
        <begin position="1"/>
        <end position="13"/>
    </location>
</feature>
<dbReference type="Gene3D" id="2.30.30.40">
    <property type="entry name" value="SH3 Domains"/>
    <property type="match status" value="1"/>
</dbReference>
<dbReference type="CDD" id="cd07651">
    <property type="entry name" value="F-BAR_PombeCdc15_like"/>
    <property type="match status" value="1"/>
</dbReference>
<keyword evidence="8" id="KW-0175">Coiled coil</keyword>
<feature type="domain" description="SH3" evidence="10">
    <location>
        <begin position="937"/>
        <end position="1002"/>
    </location>
</feature>
<evidence type="ECO:0000259" key="11">
    <source>
        <dbReference type="PROSITE" id="PS51741"/>
    </source>
</evidence>
<dbReference type="GO" id="GO:0003723">
    <property type="term" value="F:RNA binding"/>
    <property type="evidence" value="ECO:0007669"/>
    <property type="project" value="UniProtKB-KW"/>
</dbReference>
<dbReference type="Proteomes" id="UP000011668">
    <property type="component" value="Unassembled WGS sequence"/>
</dbReference>
<dbReference type="PANTHER" id="PTHR23065">
    <property type="entry name" value="PROLINE-SERINE-THREONINE PHOSPHATASE INTERACTING PROTEIN 1"/>
    <property type="match status" value="1"/>
</dbReference>
<dbReference type="GO" id="GO:0120104">
    <property type="term" value="C:mitotic actomyosin contractile ring, proximal layer"/>
    <property type="evidence" value="ECO:0007669"/>
    <property type="project" value="TreeGrafter"/>
</dbReference>
<keyword evidence="5" id="KW-0206">Cytoskeleton</keyword>
<feature type="compositionally biased region" description="Low complexity" evidence="9">
    <location>
        <begin position="786"/>
        <end position="802"/>
    </location>
</feature>
<dbReference type="SUPFAM" id="SSF50044">
    <property type="entry name" value="SH3-domain"/>
    <property type="match status" value="1"/>
</dbReference>
<dbReference type="PROSITE" id="PS51741">
    <property type="entry name" value="F_BAR"/>
    <property type="match status" value="1"/>
</dbReference>
<feature type="compositionally biased region" description="Low complexity" evidence="9">
    <location>
        <begin position="695"/>
        <end position="712"/>
    </location>
</feature>
<evidence type="ECO:0000313" key="13">
    <source>
        <dbReference type="Proteomes" id="UP000011668"/>
    </source>
</evidence>
<evidence type="ECO:0000256" key="1">
    <source>
        <dbReference type="ARBA" id="ARBA00004245"/>
    </source>
</evidence>
<dbReference type="InterPro" id="IPR027267">
    <property type="entry name" value="AH/BAR_dom_sf"/>
</dbReference>
<dbReference type="GO" id="GO:0005543">
    <property type="term" value="F:phospholipid binding"/>
    <property type="evidence" value="ECO:0007669"/>
    <property type="project" value="TreeGrafter"/>
</dbReference>
<dbReference type="PROSITE" id="PS50889">
    <property type="entry name" value="S4"/>
    <property type="match status" value="1"/>
</dbReference>
<dbReference type="FunFam" id="2.30.30.40:FF:000312">
    <property type="entry name" value="Related to Cell division control protein 15"/>
    <property type="match status" value="1"/>
</dbReference>
<feature type="domain" description="F-BAR" evidence="11">
    <location>
        <begin position="28"/>
        <end position="277"/>
    </location>
</feature>
<evidence type="ECO:0000259" key="10">
    <source>
        <dbReference type="PROSITE" id="PS50002"/>
    </source>
</evidence>
<organism evidence="12 13">
    <name type="scientific">Thanatephorus cucumeris (strain AG1-IA)</name>
    <name type="common">Rice sheath blight fungus</name>
    <name type="synonym">Rhizoctonia solani</name>
    <dbReference type="NCBI Taxonomy" id="983506"/>
    <lineage>
        <taxon>Eukaryota</taxon>
        <taxon>Fungi</taxon>
        <taxon>Dikarya</taxon>
        <taxon>Basidiomycota</taxon>
        <taxon>Agaricomycotina</taxon>
        <taxon>Agaricomycetes</taxon>
        <taxon>Cantharellales</taxon>
        <taxon>Ceratobasidiaceae</taxon>
        <taxon>Rhizoctonia</taxon>
        <taxon>Rhizoctonia solani AG-1</taxon>
    </lineage>
</organism>
<evidence type="ECO:0000256" key="5">
    <source>
        <dbReference type="ARBA" id="ARBA00023212"/>
    </source>
</evidence>
<dbReference type="InterPro" id="IPR031160">
    <property type="entry name" value="F_BAR_dom"/>
</dbReference>
<feature type="region of interest" description="Disordered" evidence="9">
    <location>
        <begin position="1300"/>
        <end position="1337"/>
    </location>
</feature>
<comment type="subcellular location">
    <subcellularLocation>
        <location evidence="1">Cytoplasm</location>
        <location evidence="1">Cytoskeleton</location>
    </subcellularLocation>
</comment>
<keyword evidence="4" id="KW-0597">Phosphoprotein</keyword>
<feature type="compositionally biased region" description="Low complexity" evidence="9">
    <location>
        <begin position="828"/>
        <end position="840"/>
    </location>
</feature>
<feature type="compositionally biased region" description="Polar residues" evidence="9">
    <location>
        <begin position="894"/>
        <end position="911"/>
    </location>
</feature>
<evidence type="ECO:0000256" key="2">
    <source>
        <dbReference type="ARBA" id="ARBA00022443"/>
    </source>
</evidence>
<proteinExistence type="predicted"/>